<dbReference type="Proteomes" id="UP000612585">
    <property type="component" value="Unassembled WGS sequence"/>
</dbReference>
<accession>A0A8J3ZBQ0</accession>
<organism evidence="1 2">
    <name type="scientific">Virgisporangium aurantiacum</name>
    <dbReference type="NCBI Taxonomy" id="175570"/>
    <lineage>
        <taxon>Bacteria</taxon>
        <taxon>Bacillati</taxon>
        <taxon>Actinomycetota</taxon>
        <taxon>Actinomycetes</taxon>
        <taxon>Micromonosporales</taxon>
        <taxon>Micromonosporaceae</taxon>
        <taxon>Virgisporangium</taxon>
    </lineage>
</organism>
<comment type="caution">
    <text evidence="1">The sequence shown here is derived from an EMBL/GenBank/DDBJ whole genome shotgun (WGS) entry which is preliminary data.</text>
</comment>
<gene>
    <name evidence="1" type="ORF">Vau01_085370</name>
</gene>
<evidence type="ECO:0000313" key="2">
    <source>
        <dbReference type="Proteomes" id="UP000612585"/>
    </source>
</evidence>
<evidence type="ECO:0000313" key="1">
    <source>
        <dbReference type="EMBL" id="GIJ61021.1"/>
    </source>
</evidence>
<protein>
    <submittedName>
        <fullName evidence="1">Uncharacterized protein</fullName>
    </submittedName>
</protein>
<dbReference type="AlphaFoldDB" id="A0A8J3ZBQ0"/>
<reference evidence="1" key="1">
    <citation type="submission" date="2021-01" db="EMBL/GenBank/DDBJ databases">
        <title>Whole genome shotgun sequence of Virgisporangium aurantiacum NBRC 16421.</title>
        <authorList>
            <person name="Komaki H."/>
            <person name="Tamura T."/>
        </authorList>
    </citation>
    <scope>NUCLEOTIDE SEQUENCE</scope>
    <source>
        <strain evidence="1">NBRC 16421</strain>
    </source>
</reference>
<name>A0A8J3ZBQ0_9ACTN</name>
<dbReference type="EMBL" id="BOPG01000063">
    <property type="protein sequence ID" value="GIJ61021.1"/>
    <property type="molecule type" value="Genomic_DNA"/>
</dbReference>
<sequence>MHLGRGRALAEEAARPGAQCLRMPDFDEHPKIRKPDMSKPYREINLGGRLSVLILAGVVRRCGGG</sequence>
<keyword evidence="2" id="KW-1185">Reference proteome</keyword>
<proteinExistence type="predicted"/>